<sequence>MPKQKMELSRGLARRVDKSSFGSKIEAPRQGSLEEGQLLFSLGQIWPGDKGGSRPKREKKGEDDRRWWWMMMVALSVAVDHSDVDGNGGHSGGGGWYIKEEGLDLH</sequence>
<name>A0AAP0J649_9MAGN</name>
<evidence type="ECO:0000313" key="2">
    <source>
        <dbReference type="EMBL" id="KAK9128196.1"/>
    </source>
</evidence>
<evidence type="ECO:0000256" key="1">
    <source>
        <dbReference type="SAM" id="MobiDB-lite"/>
    </source>
</evidence>
<feature type="compositionally biased region" description="Basic and acidic residues" evidence="1">
    <location>
        <begin position="1"/>
        <end position="18"/>
    </location>
</feature>
<comment type="caution">
    <text evidence="2">The sequence shown here is derived from an EMBL/GenBank/DDBJ whole genome shotgun (WGS) entry which is preliminary data.</text>
</comment>
<dbReference type="EMBL" id="JBBNAF010000007">
    <property type="protein sequence ID" value="KAK9128196.1"/>
    <property type="molecule type" value="Genomic_DNA"/>
</dbReference>
<protein>
    <submittedName>
        <fullName evidence="2">Uncharacterized protein</fullName>
    </submittedName>
</protein>
<feature type="region of interest" description="Disordered" evidence="1">
    <location>
        <begin position="43"/>
        <end position="62"/>
    </location>
</feature>
<feature type="region of interest" description="Disordered" evidence="1">
    <location>
        <begin position="1"/>
        <end position="32"/>
    </location>
</feature>
<gene>
    <name evidence="2" type="ORF">Syun_016993</name>
</gene>
<dbReference type="AlphaFoldDB" id="A0AAP0J649"/>
<evidence type="ECO:0000313" key="3">
    <source>
        <dbReference type="Proteomes" id="UP001420932"/>
    </source>
</evidence>
<proteinExistence type="predicted"/>
<organism evidence="2 3">
    <name type="scientific">Stephania yunnanensis</name>
    <dbReference type="NCBI Taxonomy" id="152371"/>
    <lineage>
        <taxon>Eukaryota</taxon>
        <taxon>Viridiplantae</taxon>
        <taxon>Streptophyta</taxon>
        <taxon>Embryophyta</taxon>
        <taxon>Tracheophyta</taxon>
        <taxon>Spermatophyta</taxon>
        <taxon>Magnoliopsida</taxon>
        <taxon>Ranunculales</taxon>
        <taxon>Menispermaceae</taxon>
        <taxon>Menispermoideae</taxon>
        <taxon>Cissampelideae</taxon>
        <taxon>Stephania</taxon>
    </lineage>
</organism>
<dbReference type="Proteomes" id="UP001420932">
    <property type="component" value="Unassembled WGS sequence"/>
</dbReference>
<accession>A0AAP0J649</accession>
<keyword evidence="3" id="KW-1185">Reference proteome</keyword>
<reference evidence="2 3" key="1">
    <citation type="submission" date="2024-01" db="EMBL/GenBank/DDBJ databases">
        <title>Genome assemblies of Stephania.</title>
        <authorList>
            <person name="Yang L."/>
        </authorList>
    </citation>
    <scope>NUCLEOTIDE SEQUENCE [LARGE SCALE GENOMIC DNA]</scope>
    <source>
        <strain evidence="2">YNDBR</strain>
        <tissue evidence="2">Leaf</tissue>
    </source>
</reference>